<protein>
    <recommendedName>
        <fullName evidence="7">CFEM domain-containing protein</fullName>
    </recommendedName>
</protein>
<feature type="region of interest" description="Disordered" evidence="6">
    <location>
        <begin position="283"/>
        <end position="306"/>
    </location>
</feature>
<dbReference type="GO" id="GO:0005576">
    <property type="term" value="C:extracellular region"/>
    <property type="evidence" value="ECO:0007669"/>
    <property type="project" value="UniProtKB-SubCell"/>
</dbReference>
<evidence type="ECO:0000256" key="3">
    <source>
        <dbReference type="ARBA" id="ARBA00022729"/>
    </source>
</evidence>
<feature type="domain" description="CFEM" evidence="7">
    <location>
        <begin position="827"/>
        <end position="938"/>
    </location>
</feature>
<feature type="disulfide bond" evidence="5">
    <location>
        <begin position="855"/>
        <end position="895"/>
    </location>
</feature>
<feature type="disulfide bond" evidence="5">
    <location>
        <begin position="869"/>
        <end position="876"/>
    </location>
</feature>
<keyword evidence="4 5" id="KW-1015">Disulfide bond</keyword>
<gene>
    <name evidence="8" type="ORF">CA7LBN_002898</name>
</gene>
<dbReference type="SMART" id="SM00747">
    <property type="entry name" value="CFEM"/>
    <property type="match status" value="1"/>
</dbReference>
<evidence type="ECO:0000256" key="1">
    <source>
        <dbReference type="ARBA" id="ARBA00004613"/>
    </source>
</evidence>
<feature type="compositionally biased region" description="Basic and acidic residues" evidence="6">
    <location>
        <begin position="512"/>
        <end position="523"/>
    </location>
</feature>
<dbReference type="InterPro" id="IPR008427">
    <property type="entry name" value="Extracellular_membr_CFEM_dom"/>
</dbReference>
<accession>A0A8F2W1Q8</accession>
<dbReference type="PROSITE" id="PS52012">
    <property type="entry name" value="CFEM"/>
    <property type="match status" value="1"/>
</dbReference>
<dbReference type="Proteomes" id="UP000825438">
    <property type="component" value="Chromosome III"/>
</dbReference>
<keyword evidence="2" id="KW-0964">Secreted</keyword>
<feature type="compositionally biased region" description="Polar residues" evidence="6">
    <location>
        <begin position="585"/>
        <end position="594"/>
    </location>
</feature>
<dbReference type="EMBL" id="CP076751">
    <property type="protein sequence ID" value="QWW24064.1"/>
    <property type="molecule type" value="Genomic_DNA"/>
</dbReference>
<keyword evidence="5" id="KW-0408">Iron</keyword>
<organism evidence="8">
    <name type="scientific">Candidozyma auris</name>
    <name type="common">Yeast</name>
    <name type="synonym">Candida auris</name>
    <dbReference type="NCBI Taxonomy" id="498019"/>
    <lineage>
        <taxon>Eukaryota</taxon>
        <taxon>Fungi</taxon>
        <taxon>Dikarya</taxon>
        <taxon>Ascomycota</taxon>
        <taxon>Saccharomycotina</taxon>
        <taxon>Pichiomycetes</taxon>
        <taxon>Metschnikowiaceae</taxon>
        <taxon>Candidozyma</taxon>
    </lineage>
</organism>
<feature type="binding site" description="axial binding residue" evidence="5">
    <location>
        <position position="873"/>
    </location>
    <ligand>
        <name>heme</name>
        <dbReference type="ChEBI" id="CHEBI:30413"/>
    </ligand>
    <ligandPart>
        <name>Fe</name>
        <dbReference type="ChEBI" id="CHEBI:18248"/>
    </ligandPart>
</feature>
<feature type="region of interest" description="Disordered" evidence="6">
    <location>
        <begin position="571"/>
        <end position="599"/>
    </location>
</feature>
<feature type="compositionally biased region" description="Low complexity" evidence="6">
    <location>
        <begin position="93"/>
        <end position="105"/>
    </location>
</feature>
<dbReference type="Pfam" id="PF05730">
    <property type="entry name" value="CFEM"/>
    <property type="match status" value="1"/>
</dbReference>
<evidence type="ECO:0000256" key="2">
    <source>
        <dbReference type="ARBA" id="ARBA00022525"/>
    </source>
</evidence>
<feature type="compositionally biased region" description="Pro residues" evidence="6">
    <location>
        <begin position="48"/>
        <end position="58"/>
    </location>
</feature>
<evidence type="ECO:0000256" key="6">
    <source>
        <dbReference type="SAM" id="MobiDB-lite"/>
    </source>
</evidence>
<feature type="region of interest" description="Disordered" evidence="6">
    <location>
        <begin position="363"/>
        <end position="427"/>
    </location>
</feature>
<feature type="compositionally biased region" description="Polar residues" evidence="6">
    <location>
        <begin position="151"/>
        <end position="164"/>
    </location>
</feature>
<keyword evidence="5" id="KW-0349">Heme</keyword>
<feature type="disulfide bond" evidence="5">
    <location>
        <begin position="878"/>
        <end position="911"/>
    </location>
</feature>
<keyword evidence="3" id="KW-0732">Signal</keyword>
<evidence type="ECO:0000259" key="7">
    <source>
        <dbReference type="PROSITE" id="PS52012"/>
    </source>
</evidence>
<sequence length="945" mass="103050">MRSLIKSHRRSDSSTSDSPNGLPEAHPRAPYRYIKTPLASPKVSSGPLNPPHMTPPQQPFGGHQSSKSSPKKLLTPIKKMFGHHSKSSAPPVSGDALHLALAADGPPLPSSGTTRVHALHSPRSMSNLDELSQPQPPPTRPGAHRSHIRHQSTSFLESSACIQKSSTGSDSSYQYSLGKPFDSTTSLGSRPSQEKPHLPIIPDKKQVTVLDTVSGHQGDSDSNISIAKSINFSAKQASSQESSGESSSKETEEFYEGYSSDNHSDASSQFSFVKDIRGGRNTSVKYYKTKPSRKNNLPEGVQSNTFDVADLGFEDGLSDYDYENNGLDDEEDDYEEFQNKYSDFDDPQEPFNKYEDVLGDEDLKQAISFATGPTADSQDDGPDESGHSFLDVSQSSGGAGEKQADHFVTANSSRIFTSPQPEDHTYGDDFLESYLETKSPESDVHSTPHQILSSFGIASSEAPSPLINGVTFGSLDEIRGRKSVQRSNVTKSEPIVEDDSQEKGLGYYTDESPSKEKEEQKRNSIIDLLGSLEDKLVNCPSSDPAFENSVQDSISSNVDDVDSLTKPMVNGFNQDVKSPIKDIDTQSGSASQQQDTRRESVVNMMETLALLADSSEEKPSEKPQNPRRSVAEMMSTLAALDLQNVKMQNEKSPSMPKVSHIGTPPEFILSRPRSYSEDTPSESAPTYHLDDDMLFECNQLPEDYDFEQFRNHSAPESVSGFYRSNSYNKKPKKAVQDNSYRTNKIDTPQRTVTFYRSNSMAPSDLSTSGSLSRNGTVYSATSFTSGEEDQSNRADKFVQKLPYASNANFHLNERSSDCLSHRSFNLEPINESDTVPKTASINGLADPINAKLPECAKGCFAMDTSSTPCPYWDTGCLCVMSPWNQPVGRCIAEKCKGSDVKSATDLAISACKSAGVWAPYFIVGDEVSSLLSSAADVSPAITAAP</sequence>
<feature type="region of interest" description="Disordered" evidence="6">
    <location>
        <begin position="1"/>
        <end position="267"/>
    </location>
</feature>
<feature type="disulfide bond" evidence="5">
    <location>
        <begin position="859"/>
        <end position="890"/>
    </location>
</feature>
<evidence type="ECO:0000313" key="8">
    <source>
        <dbReference type="EMBL" id="QWW24064.1"/>
    </source>
</evidence>
<feature type="compositionally biased region" description="Basic and acidic residues" evidence="6">
    <location>
        <begin position="192"/>
        <end position="206"/>
    </location>
</feature>
<feature type="compositionally biased region" description="Polar residues" evidence="6">
    <location>
        <begin position="123"/>
        <end position="133"/>
    </location>
</feature>
<feature type="compositionally biased region" description="Polar residues" evidence="6">
    <location>
        <begin position="409"/>
        <end position="420"/>
    </location>
</feature>
<feature type="compositionally biased region" description="Low complexity" evidence="6">
    <location>
        <begin position="165"/>
        <end position="176"/>
    </location>
</feature>
<dbReference type="GO" id="GO:0046872">
    <property type="term" value="F:metal ion binding"/>
    <property type="evidence" value="ECO:0007669"/>
    <property type="project" value="UniProtKB-UniRule"/>
</dbReference>
<proteinExistence type="predicted"/>
<name>A0A8F2W1Q8_CANAR</name>
<feature type="compositionally biased region" description="Polar residues" evidence="6">
    <location>
        <begin position="209"/>
        <end position="232"/>
    </location>
</feature>
<evidence type="ECO:0000256" key="4">
    <source>
        <dbReference type="ARBA" id="ARBA00023157"/>
    </source>
</evidence>
<evidence type="ECO:0000256" key="5">
    <source>
        <dbReference type="PROSITE-ProRule" id="PRU01356"/>
    </source>
</evidence>
<reference evidence="8" key="1">
    <citation type="submission" date="2021-06" db="EMBL/GenBank/DDBJ databases">
        <title>Candida auris outbreak in lebanese hospital.</title>
        <authorList>
            <person name="Finianos M."/>
        </authorList>
    </citation>
    <scope>NUCLEOTIDE SEQUENCE</scope>
    <source>
        <strain evidence="8">CA7LBN</strain>
    </source>
</reference>
<feature type="region of interest" description="Disordered" evidence="6">
    <location>
        <begin position="477"/>
        <end position="523"/>
    </location>
</feature>
<dbReference type="AlphaFoldDB" id="A0A8F2W1Q8"/>
<comment type="subcellular location">
    <subcellularLocation>
        <location evidence="1">Secreted</location>
    </subcellularLocation>
</comment>
<feature type="compositionally biased region" description="Polar residues" evidence="6">
    <location>
        <begin position="182"/>
        <end position="191"/>
    </location>
</feature>
<feature type="compositionally biased region" description="Low complexity" evidence="6">
    <location>
        <begin position="65"/>
        <end position="79"/>
    </location>
</feature>
<feature type="compositionally biased region" description="Low complexity" evidence="6">
    <location>
        <begin position="233"/>
        <end position="246"/>
    </location>
</feature>
<keyword evidence="5" id="KW-0479">Metal-binding</keyword>